<comment type="caution">
    <text evidence="3">The sequence shown here is derived from an EMBL/GenBank/DDBJ whole genome shotgun (WGS) entry which is preliminary data.</text>
</comment>
<gene>
    <name evidence="3" type="ORF">CEXT_268421</name>
</gene>
<keyword evidence="2" id="KW-0472">Membrane</keyword>
<proteinExistence type="predicted"/>
<keyword evidence="2" id="KW-0812">Transmembrane</keyword>
<evidence type="ECO:0000313" key="4">
    <source>
        <dbReference type="Proteomes" id="UP001054945"/>
    </source>
</evidence>
<evidence type="ECO:0000256" key="2">
    <source>
        <dbReference type="SAM" id="Phobius"/>
    </source>
</evidence>
<dbReference type="AlphaFoldDB" id="A0AAV4SXY0"/>
<evidence type="ECO:0000256" key="1">
    <source>
        <dbReference type="SAM" id="MobiDB-lite"/>
    </source>
</evidence>
<reference evidence="3 4" key="1">
    <citation type="submission" date="2021-06" db="EMBL/GenBank/DDBJ databases">
        <title>Caerostris extrusa draft genome.</title>
        <authorList>
            <person name="Kono N."/>
            <person name="Arakawa K."/>
        </authorList>
    </citation>
    <scope>NUCLEOTIDE SEQUENCE [LARGE SCALE GENOMIC DNA]</scope>
</reference>
<feature type="region of interest" description="Disordered" evidence="1">
    <location>
        <begin position="125"/>
        <end position="169"/>
    </location>
</feature>
<dbReference type="EMBL" id="BPLR01010270">
    <property type="protein sequence ID" value="GIY38189.1"/>
    <property type="molecule type" value="Genomic_DNA"/>
</dbReference>
<sequence length="169" mass="19671">MAPSFLMDRLRTVYCVKGQVSNYFGGIVRFNQDLLRVLLTADESNDAPRGSNGVFCSLDFLPSFSPSILFRFSPIESTNKTLSEMRKNKLKIYLIVIVVGLGTFKNNYLSPQNNRKLYRTRRHKSRHYNGGHNSFHVVKTNRKSRRLKLARKWSSHPSEFPDTETRQRR</sequence>
<protein>
    <submittedName>
        <fullName evidence="3">Uncharacterized protein</fullName>
    </submittedName>
</protein>
<evidence type="ECO:0000313" key="3">
    <source>
        <dbReference type="EMBL" id="GIY38189.1"/>
    </source>
</evidence>
<organism evidence="3 4">
    <name type="scientific">Caerostris extrusa</name>
    <name type="common">Bark spider</name>
    <name type="synonym">Caerostris bankana</name>
    <dbReference type="NCBI Taxonomy" id="172846"/>
    <lineage>
        <taxon>Eukaryota</taxon>
        <taxon>Metazoa</taxon>
        <taxon>Ecdysozoa</taxon>
        <taxon>Arthropoda</taxon>
        <taxon>Chelicerata</taxon>
        <taxon>Arachnida</taxon>
        <taxon>Araneae</taxon>
        <taxon>Araneomorphae</taxon>
        <taxon>Entelegynae</taxon>
        <taxon>Araneoidea</taxon>
        <taxon>Araneidae</taxon>
        <taxon>Caerostris</taxon>
    </lineage>
</organism>
<keyword evidence="4" id="KW-1185">Reference proteome</keyword>
<feature type="transmembrane region" description="Helical" evidence="2">
    <location>
        <begin position="90"/>
        <end position="109"/>
    </location>
</feature>
<accession>A0AAV4SXY0</accession>
<feature type="compositionally biased region" description="Basic residues" evidence="1">
    <location>
        <begin position="139"/>
        <end position="154"/>
    </location>
</feature>
<name>A0AAV4SXY0_CAEEX</name>
<keyword evidence="2" id="KW-1133">Transmembrane helix</keyword>
<dbReference type="Proteomes" id="UP001054945">
    <property type="component" value="Unassembled WGS sequence"/>
</dbReference>